<feature type="chain" id="PRO_5037257300" description="Beta-galactosidase" evidence="11">
    <location>
        <begin position="19"/>
        <end position="1317"/>
    </location>
</feature>
<dbReference type="InterPro" id="IPR006102">
    <property type="entry name" value="Ig-like_GH2"/>
</dbReference>
<comment type="caution">
    <text evidence="14">The sequence shown here is derived from an EMBL/GenBank/DDBJ whole genome shotgun (WGS) entry which is preliminary data.</text>
</comment>
<evidence type="ECO:0000256" key="7">
    <source>
        <dbReference type="ARBA" id="ARBA00023295"/>
    </source>
</evidence>
<dbReference type="PRINTS" id="PR00132">
    <property type="entry name" value="GLHYDRLASE2"/>
</dbReference>
<accession>A0A934VF81</accession>
<dbReference type="Pfam" id="PF02836">
    <property type="entry name" value="Glyco_hydro_2_C"/>
    <property type="match status" value="2"/>
</dbReference>
<dbReference type="Gene3D" id="2.60.120.200">
    <property type="match status" value="1"/>
</dbReference>
<dbReference type="InterPro" id="IPR006104">
    <property type="entry name" value="Glyco_hydro_2_N"/>
</dbReference>
<dbReference type="InterPro" id="IPR014718">
    <property type="entry name" value="GH-type_carb-bd"/>
</dbReference>
<dbReference type="Gene3D" id="3.20.20.80">
    <property type="entry name" value="Glycosidases"/>
    <property type="match status" value="2"/>
</dbReference>
<dbReference type="InterPro" id="IPR006558">
    <property type="entry name" value="LamG-like"/>
</dbReference>
<sequence length="1317" mass="146806">MQPVLKALLLLLPSLSVAAPVWEDQAVFRINKELPRVTSIPFDTREDAISKPIEESPWYLTLNDRPEKINPLAKGQEEFDGAWKFHYCGHPDAIPAGFEKPDFDVSGWKSIPVPSNWQMHGYGGPLYTNSEYPFQKDPPRVMGDPPAHFTNAPKDQRNPVGCYRRTFTVPAEWKGRHTYVTFNGVDSAFHLYLNGKEIGYSQDSRTPAEFDLTEHLVEGENTLALTVYQHSDGSYLEDQDMWRLSGIFRDVYLWSSAPLQLRDFWVKAGLRDDYTTGTLEVEASLRDLGDEKSTAKLEFELLDAAGKPVASTTATITDFSKPTLLKADDLPGVSTWSAELPNLYTYVLTLSDAEGKTVAVHSGKTGFRRNEVKNGNFLHNGKPILFKGVNRHDHHPFTGHYVTEKDMRDDLLQMKRGNINAVRCSHYPNEPRFYELCNELGFYVIDEANIESHGMGWGADANPIAKDKSWGPAHLDRMKNCVERDKNHPCIVMWSMGNEAGDGVNFRDMAAWIQQRDPFRPVHYEQAGQRPHVDVFAPMYCPVKGGNWSMVAFVKQESKKPLEKQRPMIQCEYSHAMGNSSGNLADYWELFRSERLLQGGFLWDWKDQGVFTSKHAIDAVEDLGEGKHSTRLLGSLSKDEGLYGGGLTVDAADTLNLSDSLTIFAEVRGNFGGTKSQGGGDNNRNASDGYPIVTKGDTSYSLKVDASGSRLEFFIYTDTWKTLHAPLPANWRGEFHQLAGTYNGKEMAIHINGKKVASKPVTGAIAANSFDLGVGLNTEVPTRRFDGSIRKVEIYKLPYVPQEGGAGIMPVPVLKLDFAKDAAKDKTRPYLAYGGDFNDRPNQRSFCLNGIVLPSLAPSPQFDEVKKVHQEIHVHSKDLSGPSVKVEVFNEQFFRPLTDVKGSWKLLKDGKEVAKGDLNLPAIAPQTAHPITINTGVTPEKTSEWLIRFRFDQANKTEWLPAGYPIAWDEFELPWGKRTSPEPRKAPGILQSEETEQLVQITGRNLSIEIDKKTGMLTRWNVGEQEMLVTPMEFDFWRPMTNNDEGAKYPRALAPWRKAGPGARATKVTAVRKGPAVEVTSDLRIPVGNSTAKVVWTIHPSGQIHVDTTFTPKGNNLPVIPRIGMKAGIHPANISWSWFGRGPHENYIDRRSGAWTAVHSGIVPTLFHRYLDPQEAGIRTDVRWATLTSPMGGMGLRIDATGDSLLDMAVLPCRPIDLELGRHAVDLADRSEITLRIDHRNMGLGGTNSWGQKPLPEYRIEPKGTFKWSFMLGTQLTPPPARSRPLPRRIPDAPAVPPGVTPTPKAPAPSPTPQPSE</sequence>
<feature type="domain" description="LamG-like jellyroll fold" evidence="12">
    <location>
        <begin position="659"/>
        <end position="800"/>
    </location>
</feature>
<dbReference type="GO" id="GO:0009341">
    <property type="term" value="C:beta-galactosidase complex"/>
    <property type="evidence" value="ECO:0007669"/>
    <property type="project" value="InterPro"/>
</dbReference>
<evidence type="ECO:0000256" key="4">
    <source>
        <dbReference type="ARBA" id="ARBA00022729"/>
    </source>
</evidence>
<reference evidence="14" key="1">
    <citation type="submission" date="2021-01" db="EMBL/GenBank/DDBJ databases">
        <title>Modified the classification status of verrucomicrobia.</title>
        <authorList>
            <person name="Feng X."/>
        </authorList>
    </citation>
    <scope>NUCLEOTIDE SEQUENCE</scope>
    <source>
        <strain evidence="14">KCTC 22201</strain>
    </source>
</reference>
<keyword evidence="15" id="KW-1185">Reference proteome</keyword>
<dbReference type="Pfam" id="PF16353">
    <property type="entry name" value="LacZ_4"/>
    <property type="match status" value="1"/>
</dbReference>
<evidence type="ECO:0000313" key="15">
    <source>
        <dbReference type="Proteomes" id="UP000658278"/>
    </source>
</evidence>
<dbReference type="PANTHER" id="PTHR46323:SF2">
    <property type="entry name" value="BETA-GALACTOSIDASE"/>
    <property type="match status" value="1"/>
</dbReference>
<evidence type="ECO:0000256" key="6">
    <source>
        <dbReference type="ARBA" id="ARBA00023157"/>
    </source>
</evidence>
<comment type="catalytic activity">
    <reaction evidence="1 9">
        <text>Hydrolysis of terminal non-reducing beta-D-galactose residues in beta-D-galactosides.</text>
        <dbReference type="EC" id="3.2.1.23"/>
    </reaction>
</comment>
<dbReference type="SUPFAM" id="SSF74650">
    <property type="entry name" value="Galactose mutarotase-like"/>
    <property type="match status" value="1"/>
</dbReference>
<dbReference type="GO" id="GO:0004565">
    <property type="term" value="F:beta-galactosidase activity"/>
    <property type="evidence" value="ECO:0007669"/>
    <property type="project" value="UniProtKB-EC"/>
</dbReference>
<keyword evidence="7 9" id="KW-0326">Glycosidase</keyword>
<proteinExistence type="inferred from homology"/>
<dbReference type="Pfam" id="PF02837">
    <property type="entry name" value="Glyco_hydro_2_N"/>
    <property type="match status" value="1"/>
</dbReference>
<evidence type="ECO:0000256" key="11">
    <source>
        <dbReference type="SAM" id="SignalP"/>
    </source>
</evidence>
<dbReference type="PROSITE" id="PS00608">
    <property type="entry name" value="GLYCOSYL_HYDROL_F2_2"/>
    <property type="match status" value="1"/>
</dbReference>
<dbReference type="SUPFAM" id="SSF49899">
    <property type="entry name" value="Concanavalin A-like lectins/glucanases"/>
    <property type="match status" value="1"/>
</dbReference>
<evidence type="ECO:0000259" key="12">
    <source>
        <dbReference type="SMART" id="SM00560"/>
    </source>
</evidence>
<organism evidence="14 15">
    <name type="scientific">Haloferula rosea</name>
    <dbReference type="NCBI Taxonomy" id="490093"/>
    <lineage>
        <taxon>Bacteria</taxon>
        <taxon>Pseudomonadati</taxon>
        <taxon>Verrucomicrobiota</taxon>
        <taxon>Verrucomicrobiia</taxon>
        <taxon>Verrucomicrobiales</taxon>
        <taxon>Verrucomicrobiaceae</taxon>
        <taxon>Haloferula</taxon>
    </lineage>
</organism>
<feature type="domain" description="Beta galactosidase small chain/" evidence="13">
    <location>
        <begin position="1000"/>
        <end position="1273"/>
    </location>
</feature>
<dbReference type="InterPro" id="IPR036156">
    <property type="entry name" value="Beta-gal/glucu_dom_sf"/>
</dbReference>
<name>A0A934VF81_9BACT</name>
<evidence type="ECO:0000256" key="8">
    <source>
        <dbReference type="ARBA" id="ARBA00032230"/>
    </source>
</evidence>
<dbReference type="InterPro" id="IPR023232">
    <property type="entry name" value="Glyco_hydro_2_AS"/>
</dbReference>
<dbReference type="PROSITE" id="PS00719">
    <property type="entry name" value="GLYCOSYL_HYDROL_F2_1"/>
    <property type="match status" value="1"/>
</dbReference>
<evidence type="ECO:0000256" key="2">
    <source>
        <dbReference type="ARBA" id="ARBA00007401"/>
    </source>
</evidence>
<dbReference type="Proteomes" id="UP000658278">
    <property type="component" value="Unassembled WGS sequence"/>
</dbReference>
<keyword evidence="5 9" id="KW-0378">Hydrolase</keyword>
<dbReference type="Pfam" id="PF00703">
    <property type="entry name" value="Glyco_hydro_2"/>
    <property type="match status" value="1"/>
</dbReference>
<evidence type="ECO:0000256" key="10">
    <source>
        <dbReference type="SAM" id="MobiDB-lite"/>
    </source>
</evidence>
<evidence type="ECO:0000313" key="14">
    <source>
        <dbReference type="EMBL" id="MBK1826280.1"/>
    </source>
</evidence>
<dbReference type="InterPro" id="IPR017853">
    <property type="entry name" value="GH"/>
</dbReference>
<evidence type="ECO:0000256" key="5">
    <source>
        <dbReference type="ARBA" id="ARBA00022801"/>
    </source>
</evidence>
<dbReference type="SMART" id="SM01038">
    <property type="entry name" value="Bgal_small_N"/>
    <property type="match status" value="1"/>
</dbReference>
<dbReference type="Pfam" id="PF02929">
    <property type="entry name" value="Bgal_small_N"/>
    <property type="match status" value="1"/>
</dbReference>
<keyword evidence="6" id="KW-1015">Disulfide bond</keyword>
<protein>
    <recommendedName>
        <fullName evidence="3 9">Beta-galactosidase</fullName>
        <ecNumber evidence="3 9">3.2.1.23</ecNumber>
    </recommendedName>
    <alternativeName>
        <fullName evidence="8 9">Lactase</fullName>
    </alternativeName>
</protein>
<dbReference type="SMART" id="SM00560">
    <property type="entry name" value="LamGL"/>
    <property type="match status" value="1"/>
</dbReference>
<dbReference type="InterPro" id="IPR006103">
    <property type="entry name" value="Glyco_hydro_2_cat"/>
</dbReference>
<dbReference type="GO" id="GO:0005990">
    <property type="term" value="P:lactose catabolic process"/>
    <property type="evidence" value="ECO:0007669"/>
    <property type="project" value="TreeGrafter"/>
</dbReference>
<dbReference type="InterPro" id="IPR013783">
    <property type="entry name" value="Ig-like_fold"/>
</dbReference>
<evidence type="ECO:0000256" key="3">
    <source>
        <dbReference type="ARBA" id="ARBA00012756"/>
    </source>
</evidence>
<gene>
    <name evidence="14" type="ORF">JIN81_04565</name>
</gene>
<dbReference type="InterPro" id="IPR006101">
    <property type="entry name" value="Glyco_hydro_2"/>
</dbReference>
<dbReference type="InterPro" id="IPR050347">
    <property type="entry name" value="Bact_Beta-galactosidase"/>
</dbReference>
<dbReference type="SUPFAM" id="SSF49785">
    <property type="entry name" value="Galactose-binding domain-like"/>
    <property type="match status" value="1"/>
</dbReference>
<dbReference type="Gene3D" id="2.60.40.10">
    <property type="entry name" value="Immunoglobulins"/>
    <property type="match status" value="2"/>
</dbReference>
<dbReference type="EC" id="3.2.1.23" evidence="3 9"/>
<dbReference type="SUPFAM" id="SSF49303">
    <property type="entry name" value="beta-Galactosidase/glucuronidase domain"/>
    <property type="match status" value="2"/>
</dbReference>
<dbReference type="InterPro" id="IPR004199">
    <property type="entry name" value="B-gal_small/dom_5"/>
</dbReference>
<evidence type="ECO:0000259" key="13">
    <source>
        <dbReference type="SMART" id="SM01038"/>
    </source>
</evidence>
<dbReference type="Gene3D" id="2.60.120.260">
    <property type="entry name" value="Galactose-binding domain-like"/>
    <property type="match status" value="1"/>
</dbReference>
<dbReference type="RefSeq" id="WP_200277034.1">
    <property type="nucleotide sequence ID" value="NZ_JAENII010000003.1"/>
</dbReference>
<dbReference type="Pfam" id="PF13385">
    <property type="entry name" value="Laminin_G_3"/>
    <property type="match status" value="1"/>
</dbReference>
<keyword evidence="4 11" id="KW-0732">Signal</keyword>
<feature type="compositionally biased region" description="Pro residues" evidence="10">
    <location>
        <begin position="1294"/>
        <end position="1317"/>
    </location>
</feature>
<feature type="region of interest" description="Disordered" evidence="10">
    <location>
        <begin position="1274"/>
        <end position="1317"/>
    </location>
</feature>
<evidence type="ECO:0000256" key="1">
    <source>
        <dbReference type="ARBA" id="ARBA00001412"/>
    </source>
</evidence>
<dbReference type="InterPro" id="IPR008979">
    <property type="entry name" value="Galactose-bd-like_sf"/>
</dbReference>
<evidence type="ECO:0000256" key="9">
    <source>
        <dbReference type="RuleBase" id="RU361154"/>
    </source>
</evidence>
<comment type="similarity">
    <text evidence="2 9">Belongs to the glycosyl hydrolase 2 family.</text>
</comment>
<feature type="signal peptide" evidence="11">
    <location>
        <begin position="1"/>
        <end position="18"/>
    </location>
</feature>
<dbReference type="InterPro" id="IPR023230">
    <property type="entry name" value="Glyco_hydro_2_CS"/>
</dbReference>
<dbReference type="Gene3D" id="2.70.98.10">
    <property type="match status" value="1"/>
</dbReference>
<dbReference type="InterPro" id="IPR013320">
    <property type="entry name" value="ConA-like_dom_sf"/>
</dbReference>
<dbReference type="InterPro" id="IPR011013">
    <property type="entry name" value="Gal_mutarotase_sf_dom"/>
</dbReference>
<dbReference type="SUPFAM" id="SSF51445">
    <property type="entry name" value="(Trans)glycosidases"/>
    <property type="match status" value="1"/>
</dbReference>
<dbReference type="EMBL" id="JAENII010000003">
    <property type="protein sequence ID" value="MBK1826280.1"/>
    <property type="molecule type" value="Genomic_DNA"/>
</dbReference>
<dbReference type="GO" id="GO:0030246">
    <property type="term" value="F:carbohydrate binding"/>
    <property type="evidence" value="ECO:0007669"/>
    <property type="project" value="InterPro"/>
</dbReference>
<dbReference type="InterPro" id="IPR032312">
    <property type="entry name" value="LacZ_4"/>
</dbReference>
<dbReference type="PANTHER" id="PTHR46323">
    <property type="entry name" value="BETA-GALACTOSIDASE"/>
    <property type="match status" value="1"/>
</dbReference>